<proteinExistence type="predicted"/>
<dbReference type="GO" id="GO:0016625">
    <property type="term" value="F:oxidoreductase activity, acting on the aldehyde or oxo group of donors, iron-sulfur protein as acceptor"/>
    <property type="evidence" value="ECO:0007669"/>
    <property type="project" value="UniProtKB-ARBA"/>
</dbReference>
<evidence type="ECO:0000256" key="1">
    <source>
        <dbReference type="ARBA" id="ARBA00001946"/>
    </source>
</evidence>
<feature type="region of interest" description="Disordered" evidence="10">
    <location>
        <begin position="127"/>
        <end position="150"/>
    </location>
</feature>
<dbReference type="Gene3D" id="3.40.50.970">
    <property type="match status" value="1"/>
</dbReference>
<comment type="cofactor">
    <cofactor evidence="3">
        <name>[4Fe-4S] cluster</name>
        <dbReference type="ChEBI" id="CHEBI:49883"/>
    </cofactor>
</comment>
<evidence type="ECO:0000256" key="5">
    <source>
        <dbReference type="ARBA" id="ARBA00022842"/>
    </source>
</evidence>
<dbReference type="OrthoDB" id="9775140at2"/>
<keyword evidence="8" id="KW-0411">Iron-sulfur</keyword>
<evidence type="ECO:0000256" key="9">
    <source>
        <dbReference type="ARBA" id="ARBA00023052"/>
    </source>
</evidence>
<gene>
    <name evidence="13" type="ORF">EL26_19670</name>
</gene>
<dbReference type="GO" id="GO:0030976">
    <property type="term" value="F:thiamine pyrophosphate binding"/>
    <property type="evidence" value="ECO:0007669"/>
    <property type="project" value="InterPro"/>
</dbReference>
<dbReference type="NCBIfam" id="TIGR02177">
    <property type="entry name" value="PorB_KorB"/>
    <property type="match status" value="1"/>
</dbReference>
<organism evidence="13 14">
    <name type="scientific">Tumebacillus flagellatus</name>
    <dbReference type="NCBI Taxonomy" id="1157490"/>
    <lineage>
        <taxon>Bacteria</taxon>
        <taxon>Bacillati</taxon>
        <taxon>Bacillota</taxon>
        <taxon>Bacilli</taxon>
        <taxon>Bacillales</taxon>
        <taxon>Alicyclobacillaceae</taxon>
        <taxon>Tumebacillus</taxon>
    </lineage>
</organism>
<dbReference type="GO" id="GO:0046872">
    <property type="term" value="F:metal ion binding"/>
    <property type="evidence" value="ECO:0007669"/>
    <property type="project" value="UniProtKB-KW"/>
</dbReference>
<keyword evidence="7" id="KW-0408">Iron</keyword>
<dbReference type="SUPFAM" id="SSF52518">
    <property type="entry name" value="Thiamin diphosphate-binding fold (THDP-binding)"/>
    <property type="match status" value="1"/>
</dbReference>
<keyword evidence="4" id="KW-0479">Metal-binding</keyword>
<evidence type="ECO:0000256" key="6">
    <source>
        <dbReference type="ARBA" id="ARBA00023002"/>
    </source>
</evidence>
<reference evidence="13 14" key="1">
    <citation type="journal article" date="2013" name="Int. J. Syst. Evol. Microbiol.">
        <title>Tumebacillus flagellatus sp. nov., an alpha-amylase/pullulanase-producing bacterium isolated from cassava wastewater.</title>
        <authorList>
            <person name="Wang Q."/>
            <person name="Xie N."/>
            <person name="Qin Y."/>
            <person name="Shen N."/>
            <person name="Zhu J."/>
            <person name="Mi H."/>
            <person name="Huang R."/>
        </authorList>
    </citation>
    <scope>NUCLEOTIDE SEQUENCE [LARGE SCALE GENOMIC DNA]</scope>
    <source>
        <strain evidence="13 14">GST4</strain>
    </source>
</reference>
<dbReference type="PANTHER" id="PTHR48084:SF4">
    <property type="entry name" value="2-OXOGLUTARATE OXIDOREDUCTASE SUBUNIT KORB"/>
    <property type="match status" value="1"/>
</dbReference>
<dbReference type="EMBL" id="JMIR01000033">
    <property type="protein sequence ID" value="KEO81691.1"/>
    <property type="molecule type" value="Genomic_DNA"/>
</dbReference>
<dbReference type="GO" id="GO:0045333">
    <property type="term" value="P:cellular respiration"/>
    <property type="evidence" value="ECO:0007669"/>
    <property type="project" value="UniProtKB-ARBA"/>
</dbReference>
<protein>
    <submittedName>
        <fullName evidence="13">2-oxoacid ferredoxin oxidoreductase</fullName>
    </submittedName>
</protein>
<feature type="domain" description="Thiamine pyrophosphate enzyme TPP-binding" evidence="11">
    <location>
        <begin position="47"/>
        <end position="194"/>
    </location>
</feature>
<evidence type="ECO:0000256" key="4">
    <source>
        <dbReference type="ARBA" id="ARBA00022723"/>
    </source>
</evidence>
<dbReference type="InterPro" id="IPR011766">
    <property type="entry name" value="TPP_enzyme_TPP-bd"/>
</dbReference>
<keyword evidence="5" id="KW-0460">Magnesium</keyword>
<dbReference type="InterPro" id="IPR011896">
    <property type="entry name" value="OFOB"/>
</dbReference>
<evidence type="ECO:0000313" key="14">
    <source>
        <dbReference type="Proteomes" id="UP000027931"/>
    </source>
</evidence>
<dbReference type="PANTHER" id="PTHR48084">
    <property type="entry name" value="2-OXOGLUTARATE OXIDOREDUCTASE SUBUNIT KORB-RELATED"/>
    <property type="match status" value="1"/>
</dbReference>
<dbReference type="AlphaFoldDB" id="A0A074LHJ4"/>
<dbReference type="RefSeq" id="WP_038092549.1">
    <property type="nucleotide sequence ID" value="NZ_JMIR01000033.1"/>
</dbReference>
<evidence type="ECO:0000256" key="7">
    <source>
        <dbReference type="ARBA" id="ARBA00023004"/>
    </source>
</evidence>
<dbReference type="Pfam" id="PF02775">
    <property type="entry name" value="TPP_enzyme_C"/>
    <property type="match status" value="1"/>
</dbReference>
<keyword evidence="6" id="KW-0560">Oxidoreductase</keyword>
<dbReference type="InterPro" id="IPR029061">
    <property type="entry name" value="THDP-binding"/>
</dbReference>
<feature type="domain" description="Pyruvate ferredoxin oxidoreductase beta subunit C-terminal" evidence="12">
    <location>
        <begin position="198"/>
        <end position="258"/>
    </location>
</feature>
<evidence type="ECO:0000259" key="12">
    <source>
        <dbReference type="Pfam" id="PF12367"/>
    </source>
</evidence>
<comment type="cofactor">
    <cofactor evidence="2">
        <name>thiamine diphosphate</name>
        <dbReference type="ChEBI" id="CHEBI:58937"/>
    </cofactor>
</comment>
<sequence>MATLADFRAEKPNWCPGCGDFTVLAALQKAAANMGLEPEDMVTVSGIGCSGKISQYMGSYGFHSLHGRSLPVATAVKLSNTDLTVVAAGGDGDGYGIGMGHFVHAMRRNIDITYIVMDNHIYGLTTGQTSPTSDKGTKTKTAPDGSTDEPVHPLQMAIMAGCGYVAQGYSGNLKQLTELIEGGMKHKGFSLINIYSPCVTFNKVNTYDFYKQHLINVDEDASYDKTDRFAAIKKIEETEELLTGLLYHNTEKLPYHEANTAFPTTPIVKADINLNQENWGKLIAQFK</sequence>
<keyword evidence="14" id="KW-1185">Reference proteome</keyword>
<evidence type="ECO:0000256" key="3">
    <source>
        <dbReference type="ARBA" id="ARBA00001966"/>
    </source>
</evidence>
<evidence type="ECO:0000259" key="11">
    <source>
        <dbReference type="Pfam" id="PF02775"/>
    </source>
</evidence>
<comment type="cofactor">
    <cofactor evidence="1">
        <name>Mg(2+)</name>
        <dbReference type="ChEBI" id="CHEBI:18420"/>
    </cofactor>
</comment>
<evidence type="ECO:0000256" key="8">
    <source>
        <dbReference type="ARBA" id="ARBA00023014"/>
    </source>
</evidence>
<accession>A0A074LHJ4</accession>
<dbReference type="STRING" id="1157490.EL26_19670"/>
<evidence type="ECO:0000313" key="13">
    <source>
        <dbReference type="EMBL" id="KEO81691.1"/>
    </source>
</evidence>
<dbReference type="InterPro" id="IPR032686">
    <property type="entry name" value="PFO_beta_C"/>
</dbReference>
<evidence type="ECO:0000256" key="10">
    <source>
        <dbReference type="SAM" id="MobiDB-lite"/>
    </source>
</evidence>
<comment type="caution">
    <text evidence="13">The sequence shown here is derived from an EMBL/GenBank/DDBJ whole genome shotgun (WGS) entry which is preliminary data.</text>
</comment>
<dbReference type="Pfam" id="PF12367">
    <property type="entry name" value="PFO_beta_C"/>
    <property type="match status" value="1"/>
</dbReference>
<evidence type="ECO:0000256" key="2">
    <source>
        <dbReference type="ARBA" id="ARBA00001964"/>
    </source>
</evidence>
<keyword evidence="9" id="KW-0786">Thiamine pyrophosphate</keyword>
<dbReference type="InterPro" id="IPR051457">
    <property type="entry name" value="2-oxoacid:Fd_oxidoreductase"/>
</dbReference>
<dbReference type="Proteomes" id="UP000027931">
    <property type="component" value="Unassembled WGS sequence"/>
</dbReference>
<name>A0A074LHJ4_9BACL</name>
<dbReference type="CDD" id="cd03375">
    <property type="entry name" value="TPP_OGFOR"/>
    <property type="match status" value="1"/>
</dbReference>
<dbReference type="eggNOG" id="COG1013">
    <property type="taxonomic scope" value="Bacteria"/>
</dbReference>
<dbReference type="GO" id="GO:0051536">
    <property type="term" value="F:iron-sulfur cluster binding"/>
    <property type="evidence" value="ECO:0007669"/>
    <property type="project" value="UniProtKB-KW"/>
</dbReference>